<accession>A0AAE3P023</accession>
<reference evidence="1" key="1">
    <citation type="submission" date="2023-03" db="EMBL/GenBank/DDBJ databases">
        <title>Multiphase analysis and comparison of six strains from genera Psychromarinibacter, Lutimaribacter, and Maritimibacter, including a novel species: Psychromarinibacter sediminicola sp. nov.</title>
        <authorList>
            <person name="Wang Y.-H."/>
            <person name="Ye M.-Q."/>
            <person name="Du Z.-J."/>
        </authorList>
    </citation>
    <scope>NUCLEOTIDE SEQUENCE</scope>
    <source>
        <strain evidence="1">C21-152</strain>
    </source>
</reference>
<dbReference type="EMBL" id="JARGYC010000153">
    <property type="protein sequence ID" value="MDF0603857.1"/>
    <property type="molecule type" value="Genomic_DNA"/>
</dbReference>
<organism evidence="1 2">
    <name type="scientific">Psychromarinibacter sediminicola</name>
    <dbReference type="NCBI Taxonomy" id="3033385"/>
    <lineage>
        <taxon>Bacteria</taxon>
        <taxon>Pseudomonadati</taxon>
        <taxon>Pseudomonadota</taxon>
        <taxon>Alphaproteobacteria</taxon>
        <taxon>Rhodobacterales</taxon>
        <taxon>Paracoccaceae</taxon>
        <taxon>Psychromarinibacter</taxon>
    </lineage>
</organism>
<evidence type="ECO:0000313" key="1">
    <source>
        <dbReference type="EMBL" id="MDF0603857.1"/>
    </source>
</evidence>
<dbReference type="Proteomes" id="UP001220964">
    <property type="component" value="Unassembled WGS sequence"/>
</dbReference>
<dbReference type="AlphaFoldDB" id="A0AAE3P023"/>
<sequence length="92" mass="10116">MVEIGESAIRISREELFDVTLFLSVSNGFEETGGIDVELEHVEFARLDQSDAGSPWHLHRGLQRACSFGSQSDASNCLFFGVTYLSMTISGL</sequence>
<protein>
    <submittedName>
        <fullName evidence="1">Uncharacterized protein</fullName>
    </submittedName>
</protein>
<evidence type="ECO:0000313" key="2">
    <source>
        <dbReference type="Proteomes" id="UP001220964"/>
    </source>
</evidence>
<name>A0AAE3P023_9RHOB</name>
<gene>
    <name evidence="1" type="ORF">P1J78_24390</name>
</gene>
<comment type="caution">
    <text evidence="1">The sequence shown here is derived from an EMBL/GenBank/DDBJ whole genome shotgun (WGS) entry which is preliminary data.</text>
</comment>
<keyword evidence="2" id="KW-1185">Reference proteome</keyword>
<proteinExistence type="predicted"/>